<reference evidence="2" key="1">
    <citation type="submission" date="2020-02" db="EMBL/GenBank/DDBJ databases">
        <authorList>
            <person name="Meier V. D."/>
        </authorList>
    </citation>
    <scope>NUCLEOTIDE SEQUENCE</scope>
    <source>
        <strain evidence="2">AVDCRST_MAG20</strain>
    </source>
</reference>
<protein>
    <submittedName>
        <fullName evidence="2">Uncharacterized protein</fullName>
    </submittedName>
</protein>
<name>A0A6J4IQK0_9ACTN</name>
<feature type="compositionally biased region" description="Low complexity" evidence="1">
    <location>
        <begin position="245"/>
        <end position="257"/>
    </location>
</feature>
<feature type="compositionally biased region" description="Basic residues" evidence="1">
    <location>
        <begin position="12"/>
        <end position="23"/>
    </location>
</feature>
<feature type="region of interest" description="Disordered" evidence="1">
    <location>
        <begin position="1"/>
        <end position="297"/>
    </location>
</feature>
<dbReference type="AlphaFoldDB" id="A0A6J4IQK0"/>
<feature type="compositionally biased region" description="Basic residues" evidence="1">
    <location>
        <begin position="45"/>
        <end position="65"/>
    </location>
</feature>
<proteinExistence type="predicted"/>
<sequence>EARVRGAEVRQPGHRRGRVRRPHAGGAARVPGRLGGRGADDVRPRRPHLARRAACRHLRGGRRRGAPVPGGRHPPPELRPAVTAGAARPGGRGRERRAGVDRPPGPGEPGSPGRHPDERRRPRRLLPVPVPPDGGWGAPGRRAGGDAPRSPRRAAPPAPAVPGRVRRGRGLRVPDRRRAGARRGALPDRPPAPHRARPRRGAGGGRPRSRGRPGARRPALPGVHRAGGRRQGRAHPDPVLRRLQGAPPGAARAGAPRARGRPPGPAPRHRGGRSGHRRREVGGAARRGGAGQPVGVRGVLPRADRGVVGRGARRRQPALRRHQGARRSLLRWVRLRLLRPLRGGARPAPGRRRATPGPRRGRPDLRLGAVPVASGRRPLHGVPRGRPAL</sequence>
<feature type="region of interest" description="Disordered" evidence="1">
    <location>
        <begin position="342"/>
        <end position="389"/>
    </location>
</feature>
<feature type="compositionally biased region" description="Low complexity" evidence="1">
    <location>
        <begin position="139"/>
        <end position="148"/>
    </location>
</feature>
<feature type="non-terminal residue" evidence="2">
    <location>
        <position position="1"/>
    </location>
</feature>
<dbReference type="EMBL" id="CADCSY010000114">
    <property type="protein sequence ID" value="CAA9256326.1"/>
    <property type="molecule type" value="Genomic_DNA"/>
</dbReference>
<organism evidence="2">
    <name type="scientific">uncultured Acidimicrobiales bacterium</name>
    <dbReference type="NCBI Taxonomy" id="310071"/>
    <lineage>
        <taxon>Bacteria</taxon>
        <taxon>Bacillati</taxon>
        <taxon>Actinomycetota</taxon>
        <taxon>Acidimicrobiia</taxon>
        <taxon>Acidimicrobiales</taxon>
        <taxon>environmental samples</taxon>
    </lineage>
</organism>
<feature type="non-terminal residue" evidence="2">
    <location>
        <position position="389"/>
    </location>
</feature>
<feature type="compositionally biased region" description="Basic residues" evidence="1">
    <location>
        <begin position="267"/>
        <end position="279"/>
    </location>
</feature>
<feature type="compositionally biased region" description="Low complexity" evidence="1">
    <location>
        <begin position="79"/>
        <end position="89"/>
    </location>
</feature>
<accession>A0A6J4IQK0</accession>
<evidence type="ECO:0000313" key="2">
    <source>
        <dbReference type="EMBL" id="CAA9256326.1"/>
    </source>
</evidence>
<evidence type="ECO:0000256" key="1">
    <source>
        <dbReference type="SAM" id="MobiDB-lite"/>
    </source>
</evidence>
<gene>
    <name evidence="2" type="ORF">AVDCRST_MAG20-2449</name>
</gene>